<evidence type="ECO:0000256" key="1">
    <source>
        <dbReference type="ARBA" id="ARBA00022723"/>
    </source>
</evidence>
<dbReference type="Proteomes" id="UP000254055">
    <property type="component" value="Unassembled WGS sequence"/>
</dbReference>
<sequence length="1114" mass="120196">MKLSARKRLFSVKPSHWAVACALACPPAFGAVEGAYPAVPLSMTGGKSQIKPNVLLFVDTSGSMRFNIKTGKEDLPAGHEDTRGEVAKAAAIEAIENNPHLRWGLATFPGGVHGAKIVKPIQDPTSGHITDLKKTIQNLEWGGPTPTTSSYYELVRYYLGLPLYHDSNKELNQSKNYQSPIEYRCQKNLLVYISDGEPDGYNRQGYHFNSRFVRDARGGSFLKFTDYLEQDPLFGPRATNQWEEWRSEANNSSCTKADKGGSKNYEPAGECRKVSKPNCARDNTCHMYSEYGIASFAGIAHQKDLISNKNDKEGVSFDDPKFSKQTIDTYTIGLGLDIPVLKNTASVGGGEYFSAFSRSALKDALNKIVANATVASVPFTGVTPSVSSPASNRPINMAETLSLNTEDWSSQLRFYRVNEKTGAISPSQYTLPTYDSNQSVSVISTASGPRYLRTGNGGTVRDLNNSTFGLTDADPSAWRKLASWLTREGTEDNPAWGYRVRNHSNQDNQNRYLGDSLGNLVAMGVQGNERKYLAVGSNDGMVHIFKKQDGNTAANAYTDVFQYIPGMAKQGQKTVNTRLVETAQKDYGGAKHVNLVNGQISWYETYASSKDRTRVFMTGTLGEGGRAAYALNIAGKTNGGHVVGLDADSPSWLKGSGTGGGTSGQADYFGVPLWDTSSAQIGKAHQADAEIGHLFGEPFNGRLARKGSTAAKAASYTGKDDIFYATVLGSGFNPPSNGSDRNGNPTYPAPSVYVLDSLGLEAGKTEPNSVNSNSEPGKIIKRISVGGLTKAGNTRTDAPRGLTAVTGLDIDDDGVFDVGYAGDQNGNVYRFDFRAESSKWNAEIIFKGNESQPITAAPEVYRNPKSKRVTVLFGTGSELYASDLQDNSVQRLYGIQDALTDKEDVGDEVTPLTPSSTELVRRNFTQATVNGKTIRTLNEDSRGRLTSGQRGWFMELKGAATANGERVVDKPGLGGSRSKGGTVIFSTTVFQPPAQEVQQSCTATGATQTSGFIMTLDAESGSRPVALRIMRDNLDHIGEYRAGSLASIKVQSGGFERSIFGGSSSGRATELGAPVAERRTSCEAPVGSSETGVEVLKFYCPKTSVKRIAWREVF</sequence>
<dbReference type="InterPro" id="IPR036465">
    <property type="entry name" value="vWFA_dom_sf"/>
</dbReference>
<accession>A0A378WR07</accession>
<feature type="signal peptide" evidence="3">
    <location>
        <begin position="1"/>
        <end position="30"/>
    </location>
</feature>
<organism evidence="5 6">
    <name type="scientific">Neisseria zoodegmatis</name>
    <dbReference type="NCBI Taxonomy" id="326523"/>
    <lineage>
        <taxon>Bacteria</taxon>
        <taxon>Pseudomonadati</taxon>
        <taxon>Pseudomonadota</taxon>
        <taxon>Betaproteobacteria</taxon>
        <taxon>Neisseriales</taxon>
        <taxon>Neisseriaceae</taxon>
        <taxon>Neisseria</taxon>
    </lineage>
</organism>
<proteinExistence type="predicted"/>
<dbReference type="EMBL" id="UGRS01000002">
    <property type="protein sequence ID" value="SUA43790.1"/>
    <property type="molecule type" value="Genomic_DNA"/>
</dbReference>
<evidence type="ECO:0000313" key="5">
    <source>
        <dbReference type="EMBL" id="SUA43790.1"/>
    </source>
</evidence>
<protein>
    <submittedName>
        <fullName evidence="5">Type IV pilus assembly protein</fullName>
    </submittedName>
</protein>
<dbReference type="InterPro" id="IPR008707">
    <property type="entry name" value="B-propeller_PilY1"/>
</dbReference>
<evidence type="ECO:0000259" key="4">
    <source>
        <dbReference type="Pfam" id="PF05567"/>
    </source>
</evidence>
<evidence type="ECO:0000256" key="2">
    <source>
        <dbReference type="ARBA" id="ARBA00022837"/>
    </source>
</evidence>
<dbReference type="GO" id="GO:0046872">
    <property type="term" value="F:metal ion binding"/>
    <property type="evidence" value="ECO:0007669"/>
    <property type="project" value="UniProtKB-KW"/>
</dbReference>
<keyword evidence="2" id="KW-0106">Calcium</keyword>
<keyword evidence="1" id="KW-0479">Metal-binding</keyword>
<keyword evidence="3" id="KW-0732">Signal</keyword>
<gene>
    <name evidence="5" type="primary">pilC1_1</name>
    <name evidence="5" type="ORF">NCTC12229_01264</name>
</gene>
<feature type="domain" description="PilY1 beta-propeller" evidence="4">
    <location>
        <begin position="531"/>
        <end position="634"/>
    </location>
</feature>
<dbReference type="Gene3D" id="3.40.50.410">
    <property type="entry name" value="von Willebrand factor, type A domain"/>
    <property type="match status" value="1"/>
</dbReference>
<evidence type="ECO:0000256" key="3">
    <source>
        <dbReference type="SAM" id="SignalP"/>
    </source>
</evidence>
<dbReference type="AlphaFoldDB" id="A0A378WR07"/>
<reference evidence="5 6" key="1">
    <citation type="submission" date="2018-06" db="EMBL/GenBank/DDBJ databases">
        <authorList>
            <consortium name="Pathogen Informatics"/>
            <person name="Doyle S."/>
        </authorList>
    </citation>
    <scope>NUCLEOTIDE SEQUENCE [LARGE SCALE GENOMIC DNA]</scope>
    <source>
        <strain evidence="5 6">NCTC12229</strain>
    </source>
</reference>
<name>A0A378WR07_9NEIS</name>
<feature type="domain" description="PilY1 beta-propeller" evidence="4">
    <location>
        <begin position="726"/>
        <end position="900"/>
    </location>
</feature>
<evidence type="ECO:0000313" key="6">
    <source>
        <dbReference type="Proteomes" id="UP000254055"/>
    </source>
</evidence>
<dbReference type="Pfam" id="PF05567">
    <property type="entry name" value="T4P_PilY1"/>
    <property type="match status" value="2"/>
</dbReference>
<feature type="chain" id="PRO_5016639019" evidence="3">
    <location>
        <begin position="31"/>
        <end position="1114"/>
    </location>
</feature>
<dbReference type="OrthoDB" id="7156875at2"/>
<dbReference type="SUPFAM" id="SSF53300">
    <property type="entry name" value="vWA-like"/>
    <property type="match status" value="1"/>
</dbReference>